<dbReference type="PANTHER" id="PTHR15730:SF5">
    <property type="entry name" value="SI:CH211-210B2.2-RELATED"/>
    <property type="match status" value="1"/>
</dbReference>
<dbReference type="Gene3D" id="1.10.390.30">
    <property type="entry name" value="Peptidase M60, enhancin-like domain 3"/>
    <property type="match status" value="1"/>
</dbReference>
<dbReference type="Pfam" id="PF13402">
    <property type="entry name" value="Peptidase_M60"/>
    <property type="match status" value="1"/>
</dbReference>
<dbReference type="PROSITE" id="PS51723">
    <property type="entry name" value="PEPTIDASE_M60"/>
    <property type="match status" value="1"/>
</dbReference>
<sequence precursor="true">MRRLCTFVVLVTLGFQIHSHSFAADQKERSLLVEGVTEIAVPGTVGSLSVYGPDAFVIATGETKSGQPAALVAAATLGKGRLVALGHNGYFSRKNAQVGQTGKFVSNLMLWCAGLNDSQPRQLQVGVLDNRDLVNGLKESGLKAKELTGNWSSNLRGLNLVICDPRLLSKEETTKLIEFAEAGNGLLLGSAGWVWEGYNAKEGETLVNDFPGNIIGSQAGLVWDSLTLNSPENKRFVIAETLPESTHAVGALQSLEENPQSADAKLAVETISRTLQSIRGDDELFIPQLQKMLEQKLGEVVIPGRRNEVKRSQPLARLQVALNTRLALGQPIEMLTASPLAEEFPKQPAKRIKPTDKTVTINTQTPRWHSTGLFAKAGDVITITVPASAVQAGLGIQVGCHKDKLWHKDGWNRAPEITRKFAITETETKVGNAFGGLIYVVVPNDCKLGEIVVDISGAISSPLFILGETSVADWRKIRSLPGPWAELASDRFILTVPSEAIRGLNRPDQVMGFWNQVLDTCADLAMISPERKYPERFVTDVQISAGYMHAGYPIMAPLNLALETTDLQTLQEKGNWGVFHEIGHNHQQPEWTWDGLGEVTVNLFSMYVFDTLVPGATQHGQVQPANIAKMRREFEQTGKLEGPWPQLVPYIELKQNFGWQPFKKVFAEYQEIPQNKKPRTLQEKKDLWLVMFSHAVGKDLSDFYDDWNFGASDQAKQAVSHLPKWSPSR</sequence>
<organism evidence="3 4">
    <name type="scientific">Thalassoglobus polymorphus</name>
    <dbReference type="NCBI Taxonomy" id="2527994"/>
    <lineage>
        <taxon>Bacteria</taxon>
        <taxon>Pseudomonadati</taxon>
        <taxon>Planctomycetota</taxon>
        <taxon>Planctomycetia</taxon>
        <taxon>Planctomycetales</taxon>
        <taxon>Planctomycetaceae</taxon>
        <taxon>Thalassoglobus</taxon>
    </lineage>
</organism>
<dbReference type="RefSeq" id="WP_145203677.1">
    <property type="nucleotide sequence ID" value="NZ_CP036267.1"/>
</dbReference>
<feature type="chain" id="PRO_5021770356" description="Peptidase M60 domain-containing protein" evidence="1">
    <location>
        <begin position="24"/>
        <end position="729"/>
    </location>
</feature>
<keyword evidence="4" id="KW-1185">Reference proteome</keyword>
<protein>
    <recommendedName>
        <fullName evidence="2">Peptidase M60 domain-containing protein</fullName>
    </recommendedName>
</protein>
<dbReference type="InterPro" id="IPR051244">
    <property type="entry name" value="TCAF"/>
</dbReference>
<feature type="signal peptide" evidence="1">
    <location>
        <begin position="1"/>
        <end position="23"/>
    </location>
</feature>
<dbReference type="Gene3D" id="2.60.120.1250">
    <property type="entry name" value="Peptidase M60, enhancin-like domain 1"/>
    <property type="match status" value="1"/>
</dbReference>
<dbReference type="Pfam" id="PF17291">
    <property type="entry name" value="M60-like_N"/>
    <property type="match status" value="1"/>
</dbReference>
<dbReference type="InterPro" id="IPR031161">
    <property type="entry name" value="Peptidase_M60_dom"/>
</dbReference>
<gene>
    <name evidence="3" type="ORF">Mal48_42080</name>
</gene>
<name>A0A517QTG4_9PLAN</name>
<dbReference type="Proteomes" id="UP000315724">
    <property type="component" value="Chromosome"/>
</dbReference>
<dbReference type="OrthoDB" id="197688at2"/>
<evidence type="ECO:0000313" key="3">
    <source>
        <dbReference type="EMBL" id="QDT34935.1"/>
    </source>
</evidence>
<dbReference type="SMART" id="SM01276">
    <property type="entry name" value="M60-like"/>
    <property type="match status" value="1"/>
</dbReference>
<dbReference type="KEGG" id="tpol:Mal48_42080"/>
<dbReference type="InterPro" id="IPR042279">
    <property type="entry name" value="Pep_M60_3"/>
</dbReference>
<evidence type="ECO:0000259" key="2">
    <source>
        <dbReference type="PROSITE" id="PS51723"/>
    </source>
</evidence>
<dbReference type="GO" id="GO:0044325">
    <property type="term" value="F:transmembrane transporter binding"/>
    <property type="evidence" value="ECO:0007669"/>
    <property type="project" value="TreeGrafter"/>
</dbReference>
<dbReference type="GO" id="GO:0005886">
    <property type="term" value="C:plasma membrane"/>
    <property type="evidence" value="ECO:0007669"/>
    <property type="project" value="TreeGrafter"/>
</dbReference>
<dbReference type="InterPro" id="IPR035423">
    <property type="entry name" value="M60-like_N"/>
</dbReference>
<dbReference type="Gene3D" id="3.40.390.80">
    <property type="entry name" value="Peptidase M60, enhancin-like domain 2"/>
    <property type="match status" value="1"/>
</dbReference>
<dbReference type="AlphaFoldDB" id="A0A517QTG4"/>
<evidence type="ECO:0000256" key="1">
    <source>
        <dbReference type="SAM" id="SignalP"/>
    </source>
</evidence>
<feature type="domain" description="Peptidase M60" evidence="2">
    <location>
        <begin position="366"/>
        <end position="658"/>
    </location>
</feature>
<accession>A0A517QTG4</accession>
<dbReference type="EMBL" id="CP036267">
    <property type="protein sequence ID" value="QDT34935.1"/>
    <property type="molecule type" value="Genomic_DNA"/>
</dbReference>
<evidence type="ECO:0000313" key="4">
    <source>
        <dbReference type="Proteomes" id="UP000315724"/>
    </source>
</evidence>
<reference evidence="3 4" key="1">
    <citation type="submission" date="2019-02" db="EMBL/GenBank/DDBJ databases">
        <title>Deep-cultivation of Planctomycetes and their phenomic and genomic characterization uncovers novel biology.</title>
        <authorList>
            <person name="Wiegand S."/>
            <person name="Jogler M."/>
            <person name="Boedeker C."/>
            <person name="Pinto D."/>
            <person name="Vollmers J."/>
            <person name="Rivas-Marin E."/>
            <person name="Kohn T."/>
            <person name="Peeters S.H."/>
            <person name="Heuer A."/>
            <person name="Rast P."/>
            <person name="Oberbeckmann S."/>
            <person name="Bunk B."/>
            <person name="Jeske O."/>
            <person name="Meyerdierks A."/>
            <person name="Storesund J.E."/>
            <person name="Kallscheuer N."/>
            <person name="Luecker S."/>
            <person name="Lage O.M."/>
            <person name="Pohl T."/>
            <person name="Merkel B.J."/>
            <person name="Hornburger P."/>
            <person name="Mueller R.-W."/>
            <person name="Bruemmer F."/>
            <person name="Labrenz M."/>
            <person name="Spormann A.M."/>
            <person name="Op den Camp H."/>
            <person name="Overmann J."/>
            <person name="Amann R."/>
            <person name="Jetten M.S.M."/>
            <person name="Mascher T."/>
            <person name="Medema M.H."/>
            <person name="Devos D.P."/>
            <person name="Kaster A.-K."/>
            <person name="Ovreas L."/>
            <person name="Rohde M."/>
            <person name="Galperin M.Y."/>
            <person name="Jogler C."/>
        </authorList>
    </citation>
    <scope>NUCLEOTIDE SEQUENCE [LARGE SCALE GENOMIC DNA]</scope>
    <source>
        <strain evidence="3 4">Mal48</strain>
    </source>
</reference>
<proteinExistence type="predicted"/>
<dbReference type="FunFam" id="3.40.390.80:FF:000001">
    <property type="entry name" value="TRPM8 channel-associated factor 1"/>
    <property type="match status" value="1"/>
</dbReference>
<dbReference type="PANTHER" id="PTHR15730">
    <property type="entry name" value="EXPERIMENTAL AUTOIMMUNE PROSTATITIS ANTIGEN 2-RELATED"/>
    <property type="match status" value="1"/>
</dbReference>
<dbReference type="GO" id="GO:0090314">
    <property type="term" value="P:positive regulation of protein targeting to membrane"/>
    <property type="evidence" value="ECO:0007669"/>
    <property type="project" value="TreeGrafter"/>
</dbReference>
<keyword evidence="1" id="KW-0732">Signal</keyword>